<feature type="region of interest" description="Disordered" evidence="3">
    <location>
        <begin position="32"/>
        <end position="78"/>
    </location>
</feature>
<evidence type="ECO:0000256" key="2">
    <source>
        <dbReference type="RuleBase" id="RU363072"/>
    </source>
</evidence>
<evidence type="ECO:0000313" key="5">
    <source>
        <dbReference type="Proteomes" id="UP000289411"/>
    </source>
</evidence>
<dbReference type="RefSeq" id="WP_129220268.1">
    <property type="nucleotide sequence ID" value="NZ_QYBC01000013.1"/>
</dbReference>
<evidence type="ECO:0000313" key="4">
    <source>
        <dbReference type="EMBL" id="RYB03699.1"/>
    </source>
</evidence>
<comment type="caution">
    <text evidence="4">The sequence shown here is derived from an EMBL/GenBank/DDBJ whole genome shotgun (WGS) entry which is preliminary data.</text>
</comment>
<feature type="signal peptide" evidence="2">
    <location>
        <begin position="1"/>
        <end position="29"/>
    </location>
</feature>
<reference evidence="4 5" key="2">
    <citation type="submission" date="2019-02" db="EMBL/GenBank/DDBJ databases">
        <title>'Lichenibacterium ramalinii' gen. nov. sp. nov., 'Lichenibacterium minor' gen. nov. sp. nov.</title>
        <authorList>
            <person name="Pankratov T."/>
        </authorList>
    </citation>
    <scope>NUCLEOTIDE SEQUENCE [LARGE SCALE GENOMIC DNA]</scope>
    <source>
        <strain evidence="4 5">RmlP001</strain>
    </source>
</reference>
<dbReference type="OrthoDB" id="177316at2"/>
<feature type="compositionally biased region" description="Polar residues" evidence="3">
    <location>
        <begin position="52"/>
        <end position="76"/>
    </location>
</feature>
<dbReference type="InterPro" id="IPR052932">
    <property type="entry name" value="OprB_Porin"/>
</dbReference>
<feature type="chain" id="PRO_5021043333" evidence="2">
    <location>
        <begin position="30"/>
        <end position="494"/>
    </location>
</feature>
<dbReference type="InterPro" id="IPR007049">
    <property type="entry name" value="Carb-sel_porin_OprB"/>
</dbReference>
<dbReference type="AlphaFoldDB" id="A0A4Q2RCV4"/>
<name>A0A4Q2RCV4_9HYPH</name>
<dbReference type="Pfam" id="PF04966">
    <property type="entry name" value="OprB"/>
    <property type="match status" value="1"/>
</dbReference>
<reference evidence="4 5" key="1">
    <citation type="submission" date="2018-09" db="EMBL/GenBank/DDBJ databases">
        <authorList>
            <person name="Grouzdev D.S."/>
            <person name="Krutkina M.S."/>
        </authorList>
    </citation>
    <scope>NUCLEOTIDE SEQUENCE [LARGE SCALE GENOMIC DNA]</scope>
    <source>
        <strain evidence="4 5">RmlP001</strain>
    </source>
</reference>
<proteinExistence type="inferred from homology"/>
<gene>
    <name evidence="4" type="ORF">D3272_16280</name>
</gene>
<keyword evidence="2" id="KW-0732">Signal</keyword>
<evidence type="ECO:0000256" key="3">
    <source>
        <dbReference type="SAM" id="MobiDB-lite"/>
    </source>
</evidence>
<protein>
    <submittedName>
        <fullName evidence="4">Carbohydrate porin</fullName>
    </submittedName>
</protein>
<evidence type="ECO:0000256" key="1">
    <source>
        <dbReference type="ARBA" id="ARBA00008769"/>
    </source>
</evidence>
<dbReference type="Gene3D" id="2.40.160.180">
    <property type="entry name" value="Carbohydrate-selective porin OprB"/>
    <property type="match status" value="1"/>
</dbReference>
<organism evidence="4 5">
    <name type="scientific">Lichenibacterium ramalinae</name>
    <dbReference type="NCBI Taxonomy" id="2316527"/>
    <lineage>
        <taxon>Bacteria</taxon>
        <taxon>Pseudomonadati</taxon>
        <taxon>Pseudomonadota</taxon>
        <taxon>Alphaproteobacteria</taxon>
        <taxon>Hyphomicrobiales</taxon>
        <taxon>Lichenihabitantaceae</taxon>
        <taxon>Lichenibacterium</taxon>
    </lineage>
</organism>
<dbReference type="Proteomes" id="UP000289411">
    <property type="component" value="Unassembled WGS sequence"/>
</dbReference>
<dbReference type="PANTHER" id="PTHR37944:SF1">
    <property type="entry name" value="PORIN B"/>
    <property type="match status" value="1"/>
</dbReference>
<sequence>MGRDSGLVASASVAFCLGTLCLGMTAAGAQQPAAVPPAAPTGAGNLPDLGGTAQTSGQPAAQGTPEQGNPSIQSSLGPLGDPGGIRAALAGRGITYSLVGIGEMLGNPTGGARQGIVGEGRLDLQVDVDLATALGLDGARLHANGYKIFGDGLGRNDLFSLSLPSGIEALPSTRLYEAWVEQTGLDGKVALKVGQIGADTEFLVSQYANLFINATFGWPNLTTYDLPSGGPAYPLAATGLRLKLAPDPHWTVLAAVFDGDPAGAARLGAATDPQILDRHGTSFRLTDRPFTIAESAYAYGDRQGAVLPGLVKLGGWQHFGDFAATIPTAAGLTLGSGTGRLQGNHGLYGLVDQMIARLPGSDDGAVGVFARLAGAPGDRNLVSLYADAGITAKGFLASRPDDSLGLSFAVTRLSPAARQTDRAEAALLGSAYPIRSREMLVEATYQAEVVPGFTLQPDVQYVMRPGGGIPDPLSPDGAPIRDALVLGLRATVQY</sequence>
<dbReference type="GO" id="GO:0008643">
    <property type="term" value="P:carbohydrate transport"/>
    <property type="evidence" value="ECO:0007669"/>
    <property type="project" value="InterPro"/>
</dbReference>
<dbReference type="PANTHER" id="PTHR37944">
    <property type="entry name" value="PORIN B"/>
    <property type="match status" value="1"/>
</dbReference>
<dbReference type="GO" id="GO:0016020">
    <property type="term" value="C:membrane"/>
    <property type="evidence" value="ECO:0007669"/>
    <property type="project" value="InterPro"/>
</dbReference>
<comment type="similarity">
    <text evidence="1 2">Belongs to the OprB family.</text>
</comment>
<dbReference type="InterPro" id="IPR038673">
    <property type="entry name" value="OprB_sf"/>
</dbReference>
<accession>A0A4Q2RCV4</accession>
<dbReference type="GO" id="GO:0015288">
    <property type="term" value="F:porin activity"/>
    <property type="evidence" value="ECO:0007669"/>
    <property type="project" value="InterPro"/>
</dbReference>
<keyword evidence="5" id="KW-1185">Reference proteome</keyword>
<dbReference type="EMBL" id="QYBC01000013">
    <property type="protein sequence ID" value="RYB03699.1"/>
    <property type="molecule type" value="Genomic_DNA"/>
</dbReference>